<evidence type="ECO:0000313" key="2">
    <source>
        <dbReference type="Proteomes" id="UP000284431"/>
    </source>
</evidence>
<dbReference type="EMBL" id="QSCS01000011">
    <property type="protein sequence ID" value="RGY26378.1"/>
    <property type="molecule type" value="Genomic_DNA"/>
</dbReference>
<evidence type="ECO:0000313" key="1">
    <source>
        <dbReference type="EMBL" id="RGY26378.1"/>
    </source>
</evidence>
<gene>
    <name evidence="1" type="ORF">DXA49_08755</name>
</gene>
<organism evidence="1 2">
    <name type="scientific">Bacteroides caccae</name>
    <dbReference type="NCBI Taxonomy" id="47678"/>
    <lineage>
        <taxon>Bacteria</taxon>
        <taxon>Pseudomonadati</taxon>
        <taxon>Bacteroidota</taxon>
        <taxon>Bacteroidia</taxon>
        <taxon>Bacteroidales</taxon>
        <taxon>Bacteroidaceae</taxon>
        <taxon>Bacteroides</taxon>
    </lineage>
</organism>
<dbReference type="AlphaFoldDB" id="A0A413J5B5"/>
<dbReference type="RefSeq" id="WP_122134296.1">
    <property type="nucleotide sequence ID" value="NZ_QSCQ01000011.1"/>
</dbReference>
<comment type="caution">
    <text evidence="1">The sequence shown here is derived from an EMBL/GenBank/DDBJ whole genome shotgun (WGS) entry which is preliminary data.</text>
</comment>
<protein>
    <submittedName>
        <fullName evidence="1">Uncharacterized protein</fullName>
    </submittedName>
</protein>
<dbReference type="Proteomes" id="UP000284431">
    <property type="component" value="Unassembled WGS sequence"/>
</dbReference>
<name>A0A413J5B5_9BACE</name>
<accession>A0A413J5B5</accession>
<reference evidence="1 2" key="1">
    <citation type="submission" date="2018-08" db="EMBL/GenBank/DDBJ databases">
        <title>A genome reference for cultivated species of the human gut microbiota.</title>
        <authorList>
            <person name="Zou Y."/>
            <person name="Xue W."/>
            <person name="Luo G."/>
        </authorList>
    </citation>
    <scope>NUCLEOTIDE SEQUENCE [LARGE SCALE GENOMIC DNA]</scope>
    <source>
        <strain evidence="1 2">OF02-6LB</strain>
    </source>
</reference>
<proteinExistence type="predicted"/>
<sequence length="304" mass="35442">MDIHYRIHKGVTRKLQPLDPQKQSCAMYVEDICDFVDKCFDKDDLIIHPLAFYRQYTHNQIQLMMKKKDIYVLPTEELCAFLDELISDKSAIEIGAGKGYLGRELSIPITDSYAKRDPYPMMMDRICGVPTIIYPPDVEKLDAISSVRKYRPHTVIASFLVHEQTYKDGSKKFGLDGKKLLHLCKRYIHIGNLGIHCNNPILTIPHTEIEFPYLITNIMSPLTDRIFIWGQDGMSDFEKNSSIEKYIVRYEAKDKGIFEIDFMSSNNNIENRAHYWIEVDLHTRFMTGKIPFRLISIEQHERQG</sequence>